<keyword evidence="6 10" id="KW-0812">Transmembrane</keyword>
<reference evidence="12" key="1">
    <citation type="journal article" date="2017" name="Genome Biol.">
        <title>Comparative genomics reveals high biological diversity and specific adaptations in the industrially and medically important fungal genus Aspergillus.</title>
        <authorList>
            <person name="de Vries R.P."/>
            <person name="Riley R."/>
            <person name="Wiebenga A."/>
            <person name="Aguilar-Osorio G."/>
            <person name="Amillis S."/>
            <person name="Uchima C.A."/>
            <person name="Anderluh G."/>
            <person name="Asadollahi M."/>
            <person name="Askin M."/>
            <person name="Barry K."/>
            <person name="Battaglia E."/>
            <person name="Bayram O."/>
            <person name="Benocci T."/>
            <person name="Braus-Stromeyer S.A."/>
            <person name="Caldana C."/>
            <person name="Canovas D."/>
            <person name="Cerqueira G.C."/>
            <person name="Chen F."/>
            <person name="Chen W."/>
            <person name="Choi C."/>
            <person name="Clum A."/>
            <person name="Dos Santos R.A."/>
            <person name="Damasio A.R."/>
            <person name="Diallinas G."/>
            <person name="Emri T."/>
            <person name="Fekete E."/>
            <person name="Flipphi M."/>
            <person name="Freyberg S."/>
            <person name="Gallo A."/>
            <person name="Gournas C."/>
            <person name="Habgood R."/>
            <person name="Hainaut M."/>
            <person name="Harispe M.L."/>
            <person name="Henrissat B."/>
            <person name="Hilden K.S."/>
            <person name="Hope R."/>
            <person name="Hossain A."/>
            <person name="Karabika E."/>
            <person name="Karaffa L."/>
            <person name="Karanyi Z."/>
            <person name="Krasevec N."/>
            <person name="Kuo A."/>
            <person name="Kusch H."/>
            <person name="LaButti K."/>
            <person name="Lagendijk E.L."/>
            <person name="Lapidus A."/>
            <person name="Levasseur A."/>
            <person name="Lindquist E."/>
            <person name="Lipzen A."/>
            <person name="Logrieco A.F."/>
            <person name="MacCabe A."/>
            <person name="Maekelae M.R."/>
            <person name="Malavazi I."/>
            <person name="Melin P."/>
            <person name="Meyer V."/>
            <person name="Mielnichuk N."/>
            <person name="Miskei M."/>
            <person name="Molnar A.P."/>
            <person name="Mule G."/>
            <person name="Ngan C.Y."/>
            <person name="Orejas M."/>
            <person name="Orosz E."/>
            <person name="Ouedraogo J.P."/>
            <person name="Overkamp K.M."/>
            <person name="Park H.-S."/>
            <person name="Perrone G."/>
            <person name="Piumi F."/>
            <person name="Punt P.J."/>
            <person name="Ram A.F."/>
            <person name="Ramon A."/>
            <person name="Rauscher S."/>
            <person name="Record E."/>
            <person name="Riano-Pachon D.M."/>
            <person name="Robert V."/>
            <person name="Roehrig J."/>
            <person name="Ruller R."/>
            <person name="Salamov A."/>
            <person name="Salih N.S."/>
            <person name="Samson R.A."/>
            <person name="Sandor E."/>
            <person name="Sanguinetti M."/>
            <person name="Schuetze T."/>
            <person name="Sepcic K."/>
            <person name="Shelest E."/>
            <person name="Sherlock G."/>
            <person name="Sophianopoulou V."/>
            <person name="Squina F.M."/>
            <person name="Sun H."/>
            <person name="Susca A."/>
            <person name="Todd R.B."/>
            <person name="Tsang A."/>
            <person name="Unkles S.E."/>
            <person name="van de Wiele N."/>
            <person name="van Rossen-Uffink D."/>
            <person name="Oliveira J.V."/>
            <person name="Vesth T.C."/>
            <person name="Visser J."/>
            <person name="Yu J.-H."/>
            <person name="Zhou M."/>
            <person name="Andersen M.R."/>
            <person name="Archer D.B."/>
            <person name="Baker S.E."/>
            <person name="Benoit I."/>
            <person name="Brakhage A.A."/>
            <person name="Braus G.H."/>
            <person name="Fischer R."/>
            <person name="Frisvad J.C."/>
            <person name="Goldman G.H."/>
            <person name="Houbraken J."/>
            <person name="Oakley B."/>
            <person name="Pocsi I."/>
            <person name="Scazzocchio C."/>
            <person name="Seiboth B."/>
            <person name="vanKuyk P.A."/>
            <person name="Wortman J."/>
            <person name="Dyer P.S."/>
            <person name="Grigoriev I.V."/>
        </authorList>
    </citation>
    <scope>NUCLEOTIDE SEQUENCE [LARGE SCALE GENOMIC DNA]</scope>
    <source>
        <strain evidence="12">CBS 506.65</strain>
    </source>
</reference>
<feature type="transmembrane region" description="Helical" evidence="10">
    <location>
        <begin position="222"/>
        <end position="245"/>
    </location>
</feature>
<dbReference type="PANTHER" id="PTHR11048:SF39">
    <property type="entry name" value="POLYPRENYL TRANSFERASE AUSN"/>
    <property type="match status" value="1"/>
</dbReference>
<dbReference type="InterPro" id="IPR044878">
    <property type="entry name" value="UbiA_sf"/>
</dbReference>
<dbReference type="Gene3D" id="1.10.357.140">
    <property type="entry name" value="UbiA prenyltransferase"/>
    <property type="match status" value="1"/>
</dbReference>
<evidence type="ECO:0000256" key="3">
    <source>
        <dbReference type="ARBA" id="ARBA00004721"/>
    </source>
</evidence>
<feature type="region of interest" description="Disordered" evidence="9">
    <location>
        <begin position="1"/>
        <end position="20"/>
    </location>
</feature>
<dbReference type="Pfam" id="PF01040">
    <property type="entry name" value="UbiA"/>
    <property type="match status" value="1"/>
</dbReference>
<dbReference type="GO" id="GO:0008412">
    <property type="term" value="F:4-hydroxybenzoate polyprenyltransferase activity"/>
    <property type="evidence" value="ECO:0007669"/>
    <property type="project" value="TreeGrafter"/>
</dbReference>
<comment type="cofactor">
    <cofactor evidence="1">
        <name>Mg(2+)</name>
        <dbReference type="ChEBI" id="CHEBI:18420"/>
    </cofactor>
</comment>
<keyword evidence="7 10" id="KW-1133">Transmembrane helix</keyword>
<evidence type="ECO:0000256" key="10">
    <source>
        <dbReference type="SAM" id="Phobius"/>
    </source>
</evidence>
<feature type="transmembrane region" description="Helical" evidence="10">
    <location>
        <begin position="295"/>
        <end position="315"/>
    </location>
</feature>
<feature type="transmembrane region" description="Helical" evidence="10">
    <location>
        <begin position="52"/>
        <end position="69"/>
    </location>
</feature>
<feature type="transmembrane region" description="Helical" evidence="10">
    <location>
        <begin position="177"/>
        <end position="197"/>
    </location>
</feature>
<feature type="transmembrane region" description="Helical" evidence="10">
    <location>
        <begin position="21"/>
        <end position="40"/>
    </location>
</feature>
<keyword evidence="5" id="KW-0808">Transferase</keyword>
<protein>
    <recommendedName>
        <fullName evidence="13">4-hydroxybenzoate polyprenyl transferase</fullName>
    </recommendedName>
</protein>
<name>A0A1L9S9S4_9EURO</name>
<feature type="transmembrane region" description="Helical" evidence="10">
    <location>
        <begin position="76"/>
        <end position="97"/>
    </location>
</feature>
<dbReference type="RefSeq" id="XP_022578408.1">
    <property type="nucleotide sequence ID" value="XM_022729908.1"/>
</dbReference>
<evidence type="ECO:0000256" key="5">
    <source>
        <dbReference type="ARBA" id="ARBA00022679"/>
    </source>
</evidence>
<feature type="transmembrane region" description="Helical" evidence="10">
    <location>
        <begin position="132"/>
        <end position="156"/>
    </location>
</feature>
<dbReference type="AlphaFoldDB" id="A0A1L9S9S4"/>
<dbReference type="FunFam" id="1.20.120.1780:FF:000001">
    <property type="entry name" value="4-hydroxybenzoate octaprenyltransferase"/>
    <property type="match status" value="1"/>
</dbReference>
<dbReference type="GO" id="GO:0006744">
    <property type="term" value="P:ubiquinone biosynthetic process"/>
    <property type="evidence" value="ECO:0007669"/>
    <property type="project" value="TreeGrafter"/>
</dbReference>
<dbReference type="EMBL" id="KV878350">
    <property type="protein sequence ID" value="OJJ43898.1"/>
    <property type="molecule type" value="Genomic_DNA"/>
</dbReference>
<dbReference type="Proteomes" id="UP000184188">
    <property type="component" value="Unassembled WGS sequence"/>
</dbReference>
<evidence type="ECO:0000313" key="11">
    <source>
        <dbReference type="EMBL" id="OJJ43898.1"/>
    </source>
</evidence>
<dbReference type="InterPro" id="IPR000537">
    <property type="entry name" value="UbiA_prenyltransferase"/>
</dbReference>
<organism evidence="11 12">
    <name type="scientific">Penicilliopsis zonata CBS 506.65</name>
    <dbReference type="NCBI Taxonomy" id="1073090"/>
    <lineage>
        <taxon>Eukaryota</taxon>
        <taxon>Fungi</taxon>
        <taxon>Dikarya</taxon>
        <taxon>Ascomycota</taxon>
        <taxon>Pezizomycotina</taxon>
        <taxon>Eurotiomycetes</taxon>
        <taxon>Eurotiomycetidae</taxon>
        <taxon>Eurotiales</taxon>
        <taxon>Aspergillaceae</taxon>
        <taxon>Penicilliopsis</taxon>
    </lineage>
</organism>
<dbReference type="CDD" id="cd13959">
    <property type="entry name" value="PT_UbiA_COQ2"/>
    <property type="match status" value="1"/>
</dbReference>
<comment type="subcellular location">
    <subcellularLocation>
        <location evidence="2">Membrane</location>
        <topology evidence="2">Multi-pass membrane protein</topology>
    </subcellularLocation>
</comment>
<dbReference type="VEuPathDB" id="FungiDB:ASPZODRAFT_73709"/>
<comment type="similarity">
    <text evidence="4">Belongs to the UbiA prenyltransferase family.</text>
</comment>
<evidence type="ECO:0000256" key="6">
    <source>
        <dbReference type="ARBA" id="ARBA00022692"/>
    </source>
</evidence>
<gene>
    <name evidence="11" type="ORF">ASPZODRAFT_73709</name>
</gene>
<keyword evidence="8 10" id="KW-0472">Membrane</keyword>
<evidence type="ECO:0008006" key="13">
    <source>
        <dbReference type="Google" id="ProtNLM"/>
    </source>
</evidence>
<dbReference type="Gene3D" id="1.20.120.1780">
    <property type="entry name" value="UbiA prenyltransferase"/>
    <property type="match status" value="1"/>
</dbReference>
<evidence type="ECO:0000256" key="8">
    <source>
        <dbReference type="ARBA" id="ARBA00023136"/>
    </source>
</evidence>
<sequence>MSASPRPRATPGLARHASRPYHTPSTGVFALLPQFLVPWAELMHLNQPEGYLAFYWHYAIGLAFAACIAAPHPPPLSAFITIAGYLSVWVFIFRGAVCTWNDILDEVFDWKATRTQLRPLSRGALSMAQAQIFLLLQVILLGILLIPLSTACLIYADIMAMVFAINPLVKRMTHFSPFVLGAGFAVPILMSCAAFRADPLLQALLGMDLDEDENEGSRASSAYLVGAACLYLASLLTTVIFESIFAHQNIKDDLKTGVRSLALYLGPRAKQWLSFLASIQVCLTLAVGFSCGFSLLYYTISCGGLAISLASLLYFVDLTSPASCALVFRQGSIAVGLTLTIGLLAEYMYRSLLSIAGE</sequence>
<dbReference type="PANTHER" id="PTHR11048">
    <property type="entry name" value="PRENYLTRANSFERASES"/>
    <property type="match status" value="1"/>
</dbReference>
<dbReference type="GeneID" id="34616372"/>
<keyword evidence="12" id="KW-1185">Reference proteome</keyword>
<dbReference type="STRING" id="1073090.A0A1L9S9S4"/>
<evidence type="ECO:0000256" key="9">
    <source>
        <dbReference type="SAM" id="MobiDB-lite"/>
    </source>
</evidence>
<dbReference type="GO" id="GO:0005743">
    <property type="term" value="C:mitochondrial inner membrane"/>
    <property type="evidence" value="ECO:0007669"/>
    <property type="project" value="TreeGrafter"/>
</dbReference>
<dbReference type="OrthoDB" id="18170at2759"/>
<evidence type="ECO:0000256" key="7">
    <source>
        <dbReference type="ARBA" id="ARBA00022989"/>
    </source>
</evidence>
<evidence type="ECO:0000256" key="2">
    <source>
        <dbReference type="ARBA" id="ARBA00004141"/>
    </source>
</evidence>
<evidence type="ECO:0000256" key="1">
    <source>
        <dbReference type="ARBA" id="ARBA00001946"/>
    </source>
</evidence>
<accession>A0A1L9S9S4</accession>
<comment type="pathway">
    <text evidence="3">Secondary metabolite biosynthesis; terpenoid biosynthesis.</text>
</comment>
<dbReference type="InterPro" id="IPR039653">
    <property type="entry name" value="Prenyltransferase"/>
</dbReference>
<proteinExistence type="inferred from homology"/>
<evidence type="ECO:0000256" key="4">
    <source>
        <dbReference type="ARBA" id="ARBA00005985"/>
    </source>
</evidence>
<evidence type="ECO:0000313" key="12">
    <source>
        <dbReference type="Proteomes" id="UP000184188"/>
    </source>
</evidence>
<feature type="transmembrane region" description="Helical" evidence="10">
    <location>
        <begin position="327"/>
        <end position="349"/>
    </location>
</feature>